<dbReference type="AlphaFoldDB" id="A0A1G8UKY1"/>
<dbReference type="Pfam" id="PF19102">
    <property type="entry name" value="DUF5789"/>
    <property type="match status" value="1"/>
</dbReference>
<evidence type="ECO:0000256" key="1">
    <source>
        <dbReference type="SAM" id="MobiDB-lite"/>
    </source>
</evidence>
<keyword evidence="3" id="KW-1185">Reference proteome</keyword>
<dbReference type="InterPro" id="IPR043899">
    <property type="entry name" value="DUF5789"/>
</dbReference>
<dbReference type="EMBL" id="FNFE01000001">
    <property type="protein sequence ID" value="SDJ53835.1"/>
    <property type="molecule type" value="Genomic_DNA"/>
</dbReference>
<feature type="region of interest" description="Disordered" evidence="1">
    <location>
        <begin position="1"/>
        <end position="25"/>
    </location>
</feature>
<reference evidence="3" key="1">
    <citation type="submission" date="2016-10" db="EMBL/GenBank/DDBJ databases">
        <authorList>
            <person name="Varghese N."/>
            <person name="Submissions S."/>
        </authorList>
    </citation>
    <scope>NUCLEOTIDE SEQUENCE [LARGE SCALE GENOMIC DNA]</scope>
    <source>
        <strain evidence="3">B4,CECT 8067,JCM 17497</strain>
    </source>
</reference>
<gene>
    <name evidence="2" type="ORF">SAMN04515672_0911</name>
</gene>
<dbReference type="Proteomes" id="UP000198882">
    <property type="component" value="Unassembled WGS sequence"/>
</dbReference>
<dbReference type="RefSeq" id="WP_090303381.1">
    <property type="nucleotide sequence ID" value="NZ_FNFE01000001.1"/>
</dbReference>
<protein>
    <submittedName>
        <fullName evidence="2">Uncharacterized protein</fullName>
    </submittedName>
</protein>
<name>A0A1G8UKY1_9EURY</name>
<dbReference type="OrthoDB" id="195084at2157"/>
<organism evidence="2 3">
    <name type="scientific">Natronorubrum texcoconense</name>
    <dbReference type="NCBI Taxonomy" id="1095776"/>
    <lineage>
        <taxon>Archaea</taxon>
        <taxon>Methanobacteriati</taxon>
        <taxon>Methanobacteriota</taxon>
        <taxon>Stenosarchaea group</taxon>
        <taxon>Halobacteria</taxon>
        <taxon>Halobacteriales</taxon>
        <taxon>Natrialbaceae</taxon>
        <taxon>Natronorubrum</taxon>
    </lineage>
</organism>
<sequence>MSDEDDEEPAVTLGEPTPVEGAPLARVTSRLVWPKEKSEIDRLEGDSVVRTPDGPQELSTILEEIDETYFQRHQEFENHVRAVIGTGPIPTADE</sequence>
<accession>A0A1G8UKY1</accession>
<dbReference type="STRING" id="1095776.SAMN04515672_0911"/>
<proteinExistence type="predicted"/>
<evidence type="ECO:0000313" key="3">
    <source>
        <dbReference type="Proteomes" id="UP000198882"/>
    </source>
</evidence>
<evidence type="ECO:0000313" key="2">
    <source>
        <dbReference type="EMBL" id="SDJ53835.1"/>
    </source>
</evidence>